<protein>
    <submittedName>
        <fullName evidence="2">Uncharacterized protein</fullName>
    </submittedName>
</protein>
<keyword evidence="1" id="KW-0812">Transmembrane</keyword>
<sequence>MLSDNLSQNGQSGHASSAIYGLDSEARGIGKRAGAIELHNAYIAAGTLAAAILIVAIV</sequence>
<organism evidence="2 3">
    <name type="scientific">Culex pipiens pipiens</name>
    <name type="common">Northern house mosquito</name>
    <dbReference type="NCBI Taxonomy" id="38569"/>
    <lineage>
        <taxon>Eukaryota</taxon>
        <taxon>Metazoa</taxon>
        <taxon>Ecdysozoa</taxon>
        <taxon>Arthropoda</taxon>
        <taxon>Hexapoda</taxon>
        <taxon>Insecta</taxon>
        <taxon>Pterygota</taxon>
        <taxon>Neoptera</taxon>
        <taxon>Endopterygota</taxon>
        <taxon>Diptera</taxon>
        <taxon>Nematocera</taxon>
        <taxon>Culicoidea</taxon>
        <taxon>Culicidae</taxon>
        <taxon>Culicinae</taxon>
        <taxon>Culicini</taxon>
        <taxon>Culex</taxon>
        <taxon>Culex</taxon>
    </lineage>
</organism>
<keyword evidence="1" id="KW-1133">Transmembrane helix</keyword>
<evidence type="ECO:0000313" key="3">
    <source>
        <dbReference type="Proteomes" id="UP001562425"/>
    </source>
</evidence>
<accession>A0ABD1DUP8</accession>
<evidence type="ECO:0000313" key="2">
    <source>
        <dbReference type="EMBL" id="KAL1402637.1"/>
    </source>
</evidence>
<gene>
    <name evidence="2" type="ORF">pipiens_019688</name>
</gene>
<dbReference type="EMBL" id="JBEHCU010002653">
    <property type="protein sequence ID" value="KAL1402637.1"/>
    <property type="molecule type" value="Genomic_DNA"/>
</dbReference>
<dbReference type="AlphaFoldDB" id="A0ABD1DUP8"/>
<proteinExistence type="predicted"/>
<evidence type="ECO:0000256" key="1">
    <source>
        <dbReference type="SAM" id="Phobius"/>
    </source>
</evidence>
<name>A0ABD1DUP8_CULPP</name>
<keyword evidence="1" id="KW-0472">Membrane</keyword>
<comment type="caution">
    <text evidence="2">The sequence shown here is derived from an EMBL/GenBank/DDBJ whole genome shotgun (WGS) entry which is preliminary data.</text>
</comment>
<reference evidence="2 3" key="1">
    <citation type="submission" date="2024-05" db="EMBL/GenBank/DDBJ databases">
        <title>Culex pipiens pipiens assembly and annotation.</title>
        <authorList>
            <person name="Alout H."/>
            <person name="Durand T."/>
        </authorList>
    </citation>
    <scope>NUCLEOTIDE SEQUENCE [LARGE SCALE GENOMIC DNA]</scope>
    <source>
        <strain evidence="2">HA-2024</strain>
        <tissue evidence="2">Whole body</tissue>
    </source>
</reference>
<feature type="non-terminal residue" evidence="2">
    <location>
        <position position="58"/>
    </location>
</feature>
<feature type="transmembrane region" description="Helical" evidence="1">
    <location>
        <begin position="41"/>
        <end position="57"/>
    </location>
</feature>
<keyword evidence="3" id="KW-1185">Reference proteome</keyword>
<dbReference type="Proteomes" id="UP001562425">
    <property type="component" value="Unassembled WGS sequence"/>
</dbReference>